<dbReference type="AlphaFoldDB" id="A0A1I5XSC4"/>
<protein>
    <submittedName>
        <fullName evidence="2">REP element-mobilizing transposase RayT</fullName>
    </submittedName>
</protein>
<sequence>MGNTYSQISIHTVFAVKKRENLIHPDWRDELHRYISGIITGNGATSLAVGGWKDHVHIFFGMPVTTSIADLMRIVKTNSSKWINEQKFIKGKFEWQSGYGAFSYSRSQRNNVINYILNQEEHHRVKTFKEEYLKMLSDFNVVHDEKYLFEFYD</sequence>
<dbReference type="GO" id="GO:0003677">
    <property type="term" value="F:DNA binding"/>
    <property type="evidence" value="ECO:0007669"/>
    <property type="project" value="InterPro"/>
</dbReference>
<proteinExistence type="predicted"/>
<organism evidence="2 3">
    <name type="scientific">Parafilimonas terrae</name>
    <dbReference type="NCBI Taxonomy" id="1465490"/>
    <lineage>
        <taxon>Bacteria</taxon>
        <taxon>Pseudomonadati</taxon>
        <taxon>Bacteroidota</taxon>
        <taxon>Chitinophagia</taxon>
        <taxon>Chitinophagales</taxon>
        <taxon>Chitinophagaceae</taxon>
        <taxon>Parafilimonas</taxon>
    </lineage>
</organism>
<dbReference type="GO" id="GO:0006313">
    <property type="term" value="P:DNA transposition"/>
    <property type="evidence" value="ECO:0007669"/>
    <property type="project" value="InterPro"/>
</dbReference>
<dbReference type="Pfam" id="PF01797">
    <property type="entry name" value="Y1_Tnp"/>
    <property type="match status" value="1"/>
</dbReference>
<dbReference type="InterPro" id="IPR002686">
    <property type="entry name" value="Transposase_17"/>
</dbReference>
<name>A0A1I5XSC4_9BACT</name>
<evidence type="ECO:0000313" key="2">
    <source>
        <dbReference type="EMBL" id="SFQ34875.1"/>
    </source>
</evidence>
<dbReference type="Proteomes" id="UP000199031">
    <property type="component" value="Unassembled WGS sequence"/>
</dbReference>
<dbReference type="RefSeq" id="WP_090660191.1">
    <property type="nucleotide sequence ID" value="NZ_FOXQ01000009.1"/>
</dbReference>
<dbReference type="PANTHER" id="PTHR33360:SF2">
    <property type="entry name" value="TRANSPOSASE FOR INSERTION SEQUENCE ELEMENT IS200"/>
    <property type="match status" value="1"/>
</dbReference>
<dbReference type="NCBIfam" id="NF033573">
    <property type="entry name" value="transpos_IS200"/>
    <property type="match status" value="1"/>
</dbReference>
<gene>
    <name evidence="2" type="ORF">SAMN05444277_109148</name>
</gene>
<dbReference type="OrthoDB" id="9797997at2"/>
<dbReference type="InterPro" id="IPR036515">
    <property type="entry name" value="Transposase_17_sf"/>
</dbReference>
<dbReference type="EMBL" id="FOXQ01000009">
    <property type="protein sequence ID" value="SFQ34875.1"/>
    <property type="molecule type" value="Genomic_DNA"/>
</dbReference>
<dbReference type="Gene3D" id="3.30.70.1290">
    <property type="entry name" value="Transposase IS200-like"/>
    <property type="match status" value="1"/>
</dbReference>
<dbReference type="SMART" id="SM01321">
    <property type="entry name" value="Y1_Tnp"/>
    <property type="match status" value="1"/>
</dbReference>
<evidence type="ECO:0000259" key="1">
    <source>
        <dbReference type="SMART" id="SM01321"/>
    </source>
</evidence>
<feature type="domain" description="Transposase IS200-like" evidence="1">
    <location>
        <begin position="5"/>
        <end position="119"/>
    </location>
</feature>
<evidence type="ECO:0000313" key="3">
    <source>
        <dbReference type="Proteomes" id="UP000199031"/>
    </source>
</evidence>
<dbReference type="PANTHER" id="PTHR33360">
    <property type="entry name" value="TRANSPOSASE FOR INSERTION SEQUENCE ELEMENT IS200"/>
    <property type="match status" value="1"/>
</dbReference>
<accession>A0A1I5XSC4</accession>
<dbReference type="GO" id="GO:0004803">
    <property type="term" value="F:transposase activity"/>
    <property type="evidence" value="ECO:0007669"/>
    <property type="project" value="InterPro"/>
</dbReference>
<reference evidence="2 3" key="1">
    <citation type="submission" date="2016-10" db="EMBL/GenBank/DDBJ databases">
        <authorList>
            <person name="de Groot N.N."/>
        </authorList>
    </citation>
    <scope>NUCLEOTIDE SEQUENCE [LARGE SCALE GENOMIC DNA]</scope>
    <source>
        <strain evidence="2 3">DSM 28286</strain>
    </source>
</reference>
<dbReference type="SUPFAM" id="SSF143422">
    <property type="entry name" value="Transposase IS200-like"/>
    <property type="match status" value="1"/>
</dbReference>
<keyword evidence="3" id="KW-1185">Reference proteome</keyword>